<accession>A0A9X1M9Z8</accession>
<dbReference type="SUPFAM" id="SSF51905">
    <property type="entry name" value="FAD/NAD(P)-binding domain"/>
    <property type="match status" value="1"/>
</dbReference>
<dbReference type="AlphaFoldDB" id="A0A9X1M9Z8"/>
<proteinExistence type="predicted"/>
<dbReference type="GO" id="GO:0005737">
    <property type="term" value="C:cytoplasm"/>
    <property type="evidence" value="ECO:0007669"/>
    <property type="project" value="TreeGrafter"/>
</dbReference>
<dbReference type="EMBL" id="CP094984">
    <property type="protein sequence ID" value="UON92822.1"/>
    <property type="molecule type" value="Genomic_DNA"/>
</dbReference>
<keyword evidence="5" id="KW-1185">Reference proteome</keyword>
<dbReference type="Proteomes" id="UP000829758">
    <property type="component" value="Chromosome"/>
</dbReference>
<dbReference type="GO" id="GO:0016491">
    <property type="term" value="F:oxidoreductase activity"/>
    <property type="evidence" value="ECO:0007669"/>
    <property type="project" value="UniProtKB-KW"/>
</dbReference>
<dbReference type="Proteomes" id="UP001155145">
    <property type="component" value="Unassembled WGS sequence"/>
</dbReference>
<dbReference type="RefSeq" id="WP_227929605.1">
    <property type="nucleotide sequence ID" value="NZ_CP094984.1"/>
</dbReference>
<evidence type="ECO:0000256" key="1">
    <source>
        <dbReference type="ARBA" id="ARBA00023002"/>
    </source>
</evidence>
<evidence type="ECO:0000313" key="4">
    <source>
        <dbReference type="EMBL" id="UON92822.1"/>
    </source>
</evidence>
<dbReference type="Gene3D" id="3.50.50.60">
    <property type="entry name" value="FAD/NAD(P)-binding domain"/>
    <property type="match status" value="1"/>
</dbReference>
<evidence type="ECO:0000313" key="3">
    <source>
        <dbReference type="EMBL" id="MCC3274028.1"/>
    </source>
</evidence>
<dbReference type="EMBL" id="JAJFZT010000011">
    <property type="protein sequence ID" value="MCC3274028.1"/>
    <property type="molecule type" value="Genomic_DNA"/>
</dbReference>
<dbReference type="InterPro" id="IPR036188">
    <property type="entry name" value="FAD/NAD-bd_sf"/>
</dbReference>
<dbReference type="PANTHER" id="PTHR13847">
    <property type="entry name" value="SARCOSINE DEHYDROGENASE-RELATED"/>
    <property type="match status" value="1"/>
</dbReference>
<reference evidence="3" key="1">
    <citation type="submission" date="2021-10" db="EMBL/GenBank/DDBJ databases">
        <title>Novel species in genus Arthrobacter.</title>
        <authorList>
            <person name="Liu Y."/>
        </authorList>
    </citation>
    <scope>NUCLEOTIDE SEQUENCE</scope>
    <source>
        <strain evidence="5">zg-Y462</strain>
        <strain evidence="3">Zg-Y462</strain>
    </source>
</reference>
<evidence type="ECO:0000259" key="2">
    <source>
        <dbReference type="Pfam" id="PF01266"/>
    </source>
</evidence>
<keyword evidence="1" id="KW-0560">Oxidoreductase</keyword>
<dbReference type="InterPro" id="IPR006076">
    <property type="entry name" value="FAD-dep_OxRdtase"/>
</dbReference>
<gene>
    <name evidence="3" type="ORF">LJ755_14990</name>
    <name evidence="4" type="ORF">MUK71_04040</name>
</gene>
<protein>
    <submittedName>
        <fullName evidence="3">FAD-binding oxidoreductase</fullName>
    </submittedName>
</protein>
<evidence type="ECO:0000313" key="5">
    <source>
        <dbReference type="Proteomes" id="UP000829758"/>
    </source>
</evidence>
<sequence length="377" mass="39135">MHSPVPVKHVAVLGGGILGVSTAVHLLRDGASVVLVTEAGVASGASGRSLAWLNSAGGRPEAYHRLRMAGIDRYRTLLAQHPGIDWLGFGGGIHWDGPGSGEALRERHDAETSHGYASRLLREGEVGEALAGIDPAVDPGSVAGPAVSNPGEGWVSLPHLIRHLLVEFRALGGELHEHAGKAAVAVENGRTTGLQLPGGGTVRADAVLVAAGADTPAVVGELGINLPDASDLAMLVITEPAGTPLSSVLNTPRVSVRPHPGNRLAMDHTWYLDRIIRDPSGGYSIDPATVQELADEASRVLAGHPALHPAEYLIGRKPVPGDGLPVLGELESAPGCFVAFTHSGATLGLIAGELLAQEILTGRRHPMLAEFRAERFS</sequence>
<dbReference type="Pfam" id="PF01266">
    <property type="entry name" value="DAO"/>
    <property type="match status" value="1"/>
</dbReference>
<evidence type="ECO:0000313" key="6">
    <source>
        <dbReference type="Proteomes" id="UP001155145"/>
    </source>
</evidence>
<feature type="domain" description="FAD dependent oxidoreductase" evidence="2">
    <location>
        <begin position="9"/>
        <end position="357"/>
    </location>
</feature>
<dbReference type="Gene3D" id="3.30.9.10">
    <property type="entry name" value="D-Amino Acid Oxidase, subunit A, domain 2"/>
    <property type="match status" value="1"/>
</dbReference>
<dbReference type="PANTHER" id="PTHR13847:SF289">
    <property type="entry name" value="GLYCINE OXIDASE"/>
    <property type="match status" value="1"/>
</dbReference>
<organism evidence="3 6">
    <name type="scientific">Arthrobacter zhangbolii</name>
    <dbReference type="NCBI Taxonomy" id="2886936"/>
    <lineage>
        <taxon>Bacteria</taxon>
        <taxon>Bacillati</taxon>
        <taxon>Actinomycetota</taxon>
        <taxon>Actinomycetes</taxon>
        <taxon>Micrococcales</taxon>
        <taxon>Micrococcaceae</taxon>
        <taxon>Arthrobacter</taxon>
    </lineage>
</organism>
<name>A0A9X1M9Z8_9MICC</name>